<comment type="caution">
    <text evidence="3">The sequence shown here is derived from an EMBL/GenBank/DDBJ whole genome shotgun (WGS) entry which is preliminary data.</text>
</comment>
<dbReference type="SUPFAM" id="SSF58104">
    <property type="entry name" value="Methyl-accepting chemotaxis protein (MCP) signaling domain"/>
    <property type="match status" value="1"/>
</dbReference>
<keyword evidence="1" id="KW-0175">Coiled coil</keyword>
<dbReference type="Proteomes" id="UP000218542">
    <property type="component" value="Unassembled WGS sequence"/>
</dbReference>
<evidence type="ECO:0000313" key="4">
    <source>
        <dbReference type="Proteomes" id="UP000218542"/>
    </source>
</evidence>
<keyword evidence="2" id="KW-0472">Membrane</keyword>
<protein>
    <submittedName>
        <fullName evidence="3">Uncharacterized protein</fullName>
    </submittedName>
</protein>
<evidence type="ECO:0000256" key="1">
    <source>
        <dbReference type="SAM" id="Coils"/>
    </source>
</evidence>
<feature type="transmembrane region" description="Helical" evidence="2">
    <location>
        <begin position="6"/>
        <end position="23"/>
    </location>
</feature>
<dbReference type="EMBL" id="BAOS01000001">
    <property type="protein sequence ID" value="GAX59233.1"/>
    <property type="molecule type" value="Genomic_DNA"/>
</dbReference>
<reference evidence="4" key="1">
    <citation type="journal article" date="2017" name="Environ. Microbiol. Rep.">
        <title>Genetic Diversity of Marine Anaerobic Ammonium-Oxidizing Bacteria as Revealed by Genomic and Proteomic Analyses of 'Candidatus Scalindua japonica'.</title>
        <authorList>
            <person name="Oshiki M."/>
            <person name="Mizuto K."/>
            <person name="Kimura Z."/>
            <person name="Kindaichi T."/>
            <person name="Satoh H."/>
            <person name="Okabe S."/>
        </authorList>
    </citation>
    <scope>NUCLEOTIDE SEQUENCE [LARGE SCALE GENOMIC DNA]</scope>
    <source>
        <strain evidence="4">husup-a2</strain>
    </source>
</reference>
<evidence type="ECO:0000256" key="2">
    <source>
        <dbReference type="SAM" id="Phobius"/>
    </source>
</evidence>
<organism evidence="3 4">
    <name type="scientific">Candidatus Scalindua japonica</name>
    <dbReference type="NCBI Taxonomy" id="1284222"/>
    <lineage>
        <taxon>Bacteria</taxon>
        <taxon>Pseudomonadati</taxon>
        <taxon>Planctomycetota</taxon>
        <taxon>Candidatus Brocadiia</taxon>
        <taxon>Candidatus Brocadiales</taxon>
        <taxon>Candidatus Scalinduaceae</taxon>
        <taxon>Candidatus Scalindua</taxon>
    </lineage>
</organism>
<name>A0A286TTP8_9BACT</name>
<evidence type="ECO:0000313" key="3">
    <source>
        <dbReference type="EMBL" id="GAX59233.1"/>
    </source>
</evidence>
<dbReference type="Gene3D" id="1.10.287.950">
    <property type="entry name" value="Methyl-accepting chemotaxis protein"/>
    <property type="match status" value="1"/>
</dbReference>
<feature type="coiled-coil region" evidence="1">
    <location>
        <begin position="31"/>
        <end position="86"/>
    </location>
</feature>
<gene>
    <name evidence="3" type="ORF">SCALIN_C01_0164</name>
</gene>
<keyword evidence="4" id="KW-1185">Reference proteome</keyword>
<sequence length="314" mass="36655">MNWIMIAGVAFVCGGMFLFYFGQKLKSRFDNNRLRKRVNKMTDEVDQLVNSNNELHSRVDQYKKGLSEKEKNIHQLTDQIDKQNVAVEEYRKCLEEKDETVYQLTEQAGRQNTVIEEYQKRISEQDETIHRFTAQVDKLNADAEGYRKSLSEQDKTIHQLTSRNSKRKIAAEEFQDDLSGKDKTFRLLTEQLDNVNIVTEEYTRNMPENGNNIHRFTTRINKREFDEKDKDNISKRNKNIKQRRSWFKKFKRSASKTSFKTERDTNGVSGLITTVPGVLRSTTDVKEKTPGVQKAKPIVEIKNYFTKAFTGGKS</sequence>
<dbReference type="RefSeq" id="WP_096892368.1">
    <property type="nucleotide sequence ID" value="NZ_BAOS01000001.1"/>
</dbReference>
<accession>A0A286TTP8</accession>
<keyword evidence="2" id="KW-1133">Transmembrane helix</keyword>
<proteinExistence type="predicted"/>
<dbReference type="AlphaFoldDB" id="A0A286TTP8"/>
<keyword evidence="2" id="KW-0812">Transmembrane</keyword>